<dbReference type="EMBL" id="JAHHIF010000062">
    <property type="protein sequence ID" value="MBW4548471.1"/>
    <property type="molecule type" value="Genomic_DNA"/>
</dbReference>
<organism evidence="1 2">
    <name type="scientific">Symplocastrum torsivum CPER-KK1</name>
    <dbReference type="NCBI Taxonomy" id="450513"/>
    <lineage>
        <taxon>Bacteria</taxon>
        <taxon>Bacillati</taxon>
        <taxon>Cyanobacteriota</taxon>
        <taxon>Cyanophyceae</taxon>
        <taxon>Oscillatoriophycideae</taxon>
        <taxon>Oscillatoriales</taxon>
        <taxon>Microcoleaceae</taxon>
        <taxon>Symplocastrum</taxon>
    </lineage>
</organism>
<protein>
    <submittedName>
        <fullName evidence="1">Phage N-6-adenine-methyltransferase</fullName>
    </submittedName>
</protein>
<evidence type="ECO:0000313" key="2">
    <source>
        <dbReference type="Proteomes" id="UP000753908"/>
    </source>
</evidence>
<comment type="caution">
    <text evidence="1">The sequence shown here is derived from an EMBL/GenBank/DDBJ whole genome shotgun (WGS) entry which is preliminary data.</text>
</comment>
<name>A0A951PSK6_9CYAN</name>
<evidence type="ECO:0000313" key="1">
    <source>
        <dbReference type="EMBL" id="MBW4548471.1"/>
    </source>
</evidence>
<dbReference type="GO" id="GO:0003677">
    <property type="term" value="F:DNA binding"/>
    <property type="evidence" value="ECO:0007669"/>
    <property type="project" value="InterPro"/>
</dbReference>
<reference evidence="1" key="1">
    <citation type="submission" date="2021-05" db="EMBL/GenBank/DDBJ databases">
        <authorList>
            <person name="Pietrasiak N."/>
            <person name="Ward R."/>
            <person name="Stajich J.E."/>
            <person name="Kurbessoian T."/>
        </authorList>
    </citation>
    <scope>NUCLEOTIDE SEQUENCE</scope>
    <source>
        <strain evidence="1">CPER-KK1</strain>
    </source>
</reference>
<proteinExistence type="predicted"/>
<dbReference type="GO" id="GO:0009007">
    <property type="term" value="F:site-specific DNA-methyltransferase (adenine-specific) activity"/>
    <property type="evidence" value="ECO:0007669"/>
    <property type="project" value="InterPro"/>
</dbReference>
<accession>A0A951PSK6</accession>
<reference evidence="1" key="2">
    <citation type="journal article" date="2022" name="Microbiol. Resour. Announc.">
        <title>Metagenome Sequencing to Explore Phylogenomics of Terrestrial Cyanobacteria.</title>
        <authorList>
            <person name="Ward R.D."/>
            <person name="Stajich J.E."/>
            <person name="Johansen J.R."/>
            <person name="Huntemann M."/>
            <person name="Clum A."/>
            <person name="Foster B."/>
            <person name="Foster B."/>
            <person name="Roux S."/>
            <person name="Palaniappan K."/>
            <person name="Varghese N."/>
            <person name="Mukherjee S."/>
            <person name="Reddy T.B.K."/>
            <person name="Daum C."/>
            <person name="Copeland A."/>
            <person name="Chen I.A."/>
            <person name="Ivanova N.N."/>
            <person name="Kyrpides N.C."/>
            <person name="Shapiro N."/>
            <person name="Eloe-Fadrosh E.A."/>
            <person name="Pietrasiak N."/>
        </authorList>
    </citation>
    <scope>NUCLEOTIDE SEQUENCE</scope>
    <source>
        <strain evidence="1">CPER-KK1</strain>
    </source>
</reference>
<dbReference type="InterPro" id="IPR008593">
    <property type="entry name" value="Dam_MeTrfase"/>
</dbReference>
<dbReference type="GO" id="GO:0009307">
    <property type="term" value="P:DNA restriction-modification system"/>
    <property type="evidence" value="ECO:0007669"/>
    <property type="project" value="InterPro"/>
</dbReference>
<dbReference type="Pfam" id="PF05869">
    <property type="entry name" value="Dam"/>
    <property type="match status" value="1"/>
</dbReference>
<gene>
    <name evidence="1" type="ORF">KME25_29135</name>
</gene>
<dbReference type="AlphaFoldDB" id="A0A951PSK6"/>
<dbReference type="Proteomes" id="UP000753908">
    <property type="component" value="Unassembled WGS sequence"/>
</dbReference>
<sequence>MFVRWIKRQNSRGEYNFCYLSDTKWIEGKPKNRTLAALGSITLKPTKPEREVFWMQAKSSLDALNLTTQERAKVEAALAQKVPRGKNPHGDSDAPVEWYTPPEYVEMARLVLGGIDLDPASNKVAQGWIKAGIYYTAEIDGMIQPWFGRVWCNPPYGRQVNKWLEKALASYQDEKAEAIILLLNRTGASWYKHLLRQVTAVCEVDKRIAFIDANGHRQSSPRYYNDFVYLGKDVETFSRVFGEIGDIRKTPTPLST</sequence>